<organism evidence="2 3">
    <name type="scientific">Coptis chinensis</name>
    <dbReference type="NCBI Taxonomy" id="261450"/>
    <lineage>
        <taxon>Eukaryota</taxon>
        <taxon>Viridiplantae</taxon>
        <taxon>Streptophyta</taxon>
        <taxon>Embryophyta</taxon>
        <taxon>Tracheophyta</taxon>
        <taxon>Spermatophyta</taxon>
        <taxon>Magnoliopsida</taxon>
        <taxon>Ranunculales</taxon>
        <taxon>Ranunculaceae</taxon>
        <taxon>Coptidoideae</taxon>
        <taxon>Coptis</taxon>
    </lineage>
</organism>
<gene>
    <name evidence="2" type="ORF">IFM89_000237</name>
</gene>
<proteinExistence type="predicted"/>
<dbReference type="AlphaFoldDB" id="A0A835IHY1"/>
<dbReference type="Proteomes" id="UP000631114">
    <property type="component" value="Unassembled WGS sequence"/>
</dbReference>
<evidence type="ECO:0000313" key="3">
    <source>
        <dbReference type="Proteomes" id="UP000631114"/>
    </source>
</evidence>
<protein>
    <submittedName>
        <fullName evidence="2">Uncharacterized protein</fullName>
    </submittedName>
</protein>
<comment type="caution">
    <text evidence="2">The sequence shown here is derived from an EMBL/GenBank/DDBJ whole genome shotgun (WGS) entry which is preliminary data.</text>
</comment>
<keyword evidence="1" id="KW-0472">Membrane</keyword>
<feature type="transmembrane region" description="Helical" evidence="1">
    <location>
        <begin position="122"/>
        <end position="142"/>
    </location>
</feature>
<evidence type="ECO:0000313" key="2">
    <source>
        <dbReference type="EMBL" id="KAF9618121.1"/>
    </source>
</evidence>
<name>A0A835IHY1_9MAGN</name>
<keyword evidence="1" id="KW-0812">Transmembrane</keyword>
<dbReference type="EMBL" id="JADFTS010000002">
    <property type="protein sequence ID" value="KAF9618121.1"/>
    <property type="molecule type" value="Genomic_DNA"/>
</dbReference>
<keyword evidence="3" id="KW-1185">Reference proteome</keyword>
<keyword evidence="1" id="KW-1133">Transmembrane helix</keyword>
<accession>A0A835IHY1</accession>
<reference evidence="2 3" key="1">
    <citation type="submission" date="2020-10" db="EMBL/GenBank/DDBJ databases">
        <title>The Coptis chinensis genome and diversification of protoberbering-type alkaloids.</title>
        <authorList>
            <person name="Wang B."/>
            <person name="Shu S."/>
            <person name="Song C."/>
            <person name="Liu Y."/>
        </authorList>
    </citation>
    <scope>NUCLEOTIDE SEQUENCE [LARGE SCALE GENOMIC DNA]</scope>
    <source>
        <strain evidence="2">HL-2020</strain>
        <tissue evidence="2">Leaf</tissue>
    </source>
</reference>
<evidence type="ECO:0000256" key="1">
    <source>
        <dbReference type="SAM" id="Phobius"/>
    </source>
</evidence>
<sequence>MATVVRSTKISPRHQFLIVHMIPVYDHSNVTAIISKVFMDNKPRVNYCTLRDQQTVHEKYISPHFEVDSNTIFNEKKEHWENTSKTLAKGYSSSREVDDVLSSFVVFLAGLMIRAMSFQMNVFISFFTFPVWLMYYSFMFVFDPFSILKWVQNRTLGVFFAGWYCFCESVSLPLKGQKSVLKLVVKVDLLSTDGEVTASPSYPYTSNNGDSGLYHGKEVKFPSVAAVLS</sequence>